<evidence type="ECO:0000313" key="1">
    <source>
        <dbReference type="EMBL" id="MDQ0204447.1"/>
    </source>
</evidence>
<name>A0ABT9YB52_9FIRM</name>
<dbReference type="Proteomes" id="UP001239167">
    <property type="component" value="Unassembled WGS sequence"/>
</dbReference>
<accession>A0ABT9YB52</accession>
<dbReference type="InterPro" id="IPR025394">
    <property type="entry name" value="DUF4127"/>
</dbReference>
<comment type="caution">
    <text evidence="1">The sequence shown here is derived from an EMBL/GenBank/DDBJ whole genome shotgun (WGS) entry which is preliminary data.</text>
</comment>
<evidence type="ECO:0008006" key="3">
    <source>
        <dbReference type="Google" id="ProtNLM"/>
    </source>
</evidence>
<sequence>MFVLNLQSVPAAAKKVKAKVILYVPHDNRPISDKQTVAVAEKAGVVIKVPPEQLLGTRTSPGDPDGLYQWVMNNAQDADAAVISSDALLYGSLVASRKHSFDRTDILKRTDYFISIHKKYPKLPVYVFSSIMRTPKNAAASGTEEPSYYQTYGDYIFQYTALLDKNISQGLTSNEEDQMVQLRQHIPLNVIDDWMGRRRKNFDANKVLVELTRNNIINYLVVGCDDNAPFSQTHNERVVLSQSAQGMSSSNFRIVAGVDEMGLLLITRAINKIYSYEPVVAIGYASGYGGATIPSYSDEPIDNSVRSEIDLAGGRPTTSAKGASMILLVNTNVSGMTYEAGENLNSIYPRANTNSFVNMIEHYLGDKTPVAIGDIAFANGADNALMHNLLQRNLLFKLTSYAGWNTATNSTGWSVGQGLLSLHMTDENKNMLLLTRYVDDWFYQANVRQAVARKLNIFPGRGSKLSLGDKLEPAQIDAEQMTQNLFDKYIPFLNIKAVKVNFPWNRLFESDIQISQNPNEFVEKFFRNYK</sequence>
<organism evidence="1 2">
    <name type="scientific">Pectinatus haikarae</name>
    <dbReference type="NCBI Taxonomy" id="349096"/>
    <lineage>
        <taxon>Bacteria</taxon>
        <taxon>Bacillati</taxon>
        <taxon>Bacillota</taxon>
        <taxon>Negativicutes</taxon>
        <taxon>Selenomonadales</taxon>
        <taxon>Selenomonadaceae</taxon>
        <taxon>Pectinatus</taxon>
    </lineage>
</organism>
<dbReference type="RefSeq" id="WP_307224762.1">
    <property type="nucleotide sequence ID" value="NZ_JAUSUE010000016.1"/>
</dbReference>
<evidence type="ECO:0000313" key="2">
    <source>
        <dbReference type="Proteomes" id="UP001239167"/>
    </source>
</evidence>
<proteinExistence type="predicted"/>
<protein>
    <recommendedName>
        <fullName evidence="3">DUF4127 family protein</fullName>
    </recommendedName>
</protein>
<dbReference type="Pfam" id="PF13552">
    <property type="entry name" value="DUF4127"/>
    <property type="match status" value="1"/>
</dbReference>
<reference evidence="1 2" key="1">
    <citation type="submission" date="2023-07" db="EMBL/GenBank/DDBJ databases">
        <title>Genomic Encyclopedia of Type Strains, Phase IV (KMG-IV): sequencing the most valuable type-strain genomes for metagenomic binning, comparative biology and taxonomic classification.</title>
        <authorList>
            <person name="Goeker M."/>
        </authorList>
    </citation>
    <scope>NUCLEOTIDE SEQUENCE [LARGE SCALE GENOMIC DNA]</scope>
    <source>
        <strain evidence="1 2">DSM 16980</strain>
    </source>
</reference>
<gene>
    <name evidence="1" type="ORF">J2S01_002175</name>
</gene>
<keyword evidence="2" id="KW-1185">Reference proteome</keyword>
<dbReference type="EMBL" id="JAUSUE010000016">
    <property type="protein sequence ID" value="MDQ0204447.1"/>
    <property type="molecule type" value="Genomic_DNA"/>
</dbReference>